<gene>
    <name evidence="1" type="ORF">SCALOS_LOCUS714</name>
</gene>
<accession>A0ACA9JYH0</accession>
<organism evidence="1 2">
    <name type="scientific">Scutellospora calospora</name>
    <dbReference type="NCBI Taxonomy" id="85575"/>
    <lineage>
        <taxon>Eukaryota</taxon>
        <taxon>Fungi</taxon>
        <taxon>Fungi incertae sedis</taxon>
        <taxon>Mucoromycota</taxon>
        <taxon>Glomeromycotina</taxon>
        <taxon>Glomeromycetes</taxon>
        <taxon>Diversisporales</taxon>
        <taxon>Gigasporaceae</taxon>
        <taxon>Scutellospora</taxon>
    </lineage>
</organism>
<keyword evidence="2" id="KW-1185">Reference proteome</keyword>
<comment type="caution">
    <text evidence="1">The sequence shown here is derived from an EMBL/GenBank/DDBJ whole genome shotgun (WGS) entry which is preliminary data.</text>
</comment>
<sequence length="522" mass="60106">MMITRRIFLYLFLISILLVIPTFIGATKYDRNDPTTWTPQELKEWLSEHRIDYKVIPDKQELVKLVKNHFKCEEPKTTDEAIKDFVNYYFDSLKEVNYEIKDSTPEKLNEYTQKVANQIEQLRQITYLTEEQINSVFDKIFERLKGTKDFTNKNLEKALYQIRDSYALAKERRDAIIHNTSSRIEKDISTSKEISQNTVDLFKEEINKLSESGAFAKSRLGTQISLILHGIQERLTQNKISTADQINAAYDKLSTSVEDSYRSIDGTLERIRKELANSIGVTAESFIEEVKNQLSTVNDYRLLTQEKIQIILDNIGQKFQDGKTLTVEQLQFIKDTIKSGFGTIKYYYSSTTGHAKQAVDETTKKAREEHINRIIKDIQDRIQELKKKGDETQLSLHEIENDITIQQLNPGQARILSEVIKQQFENLKDAKDLTEDKVSAFLGALKVKLAETTEYVGDKLAETTEYVGDKISEGYDTTSEQLSEGYNVAKNKVSEGYEKSSEKIGEGFDKVKGHLNREKDEL</sequence>
<name>A0ACA9JYH0_9GLOM</name>
<protein>
    <submittedName>
        <fullName evidence="1">8787_t:CDS:1</fullName>
    </submittedName>
</protein>
<reference evidence="1" key="1">
    <citation type="submission" date="2021-06" db="EMBL/GenBank/DDBJ databases">
        <authorList>
            <person name="Kallberg Y."/>
            <person name="Tangrot J."/>
            <person name="Rosling A."/>
        </authorList>
    </citation>
    <scope>NUCLEOTIDE SEQUENCE</scope>
    <source>
        <strain evidence="1">AU212A</strain>
    </source>
</reference>
<dbReference type="EMBL" id="CAJVPM010000366">
    <property type="protein sequence ID" value="CAG8442459.1"/>
    <property type="molecule type" value="Genomic_DNA"/>
</dbReference>
<proteinExistence type="predicted"/>
<dbReference type="Proteomes" id="UP000789860">
    <property type="component" value="Unassembled WGS sequence"/>
</dbReference>
<evidence type="ECO:0000313" key="2">
    <source>
        <dbReference type="Proteomes" id="UP000789860"/>
    </source>
</evidence>
<evidence type="ECO:0000313" key="1">
    <source>
        <dbReference type="EMBL" id="CAG8442459.1"/>
    </source>
</evidence>